<gene>
    <name evidence="1" type="ORF">SELMODRAFT_418303</name>
</gene>
<dbReference type="InParanoid" id="D8S5A1"/>
<reference evidence="1 2" key="1">
    <citation type="journal article" date="2011" name="Science">
        <title>The Selaginella genome identifies genetic changes associated with the evolution of vascular plants.</title>
        <authorList>
            <person name="Banks J.A."/>
            <person name="Nishiyama T."/>
            <person name="Hasebe M."/>
            <person name="Bowman J.L."/>
            <person name="Gribskov M."/>
            <person name="dePamphilis C."/>
            <person name="Albert V.A."/>
            <person name="Aono N."/>
            <person name="Aoyama T."/>
            <person name="Ambrose B.A."/>
            <person name="Ashton N.W."/>
            <person name="Axtell M.J."/>
            <person name="Barker E."/>
            <person name="Barker M.S."/>
            <person name="Bennetzen J.L."/>
            <person name="Bonawitz N.D."/>
            <person name="Chapple C."/>
            <person name="Cheng C."/>
            <person name="Correa L.G."/>
            <person name="Dacre M."/>
            <person name="DeBarry J."/>
            <person name="Dreyer I."/>
            <person name="Elias M."/>
            <person name="Engstrom E.M."/>
            <person name="Estelle M."/>
            <person name="Feng L."/>
            <person name="Finet C."/>
            <person name="Floyd S.K."/>
            <person name="Frommer W.B."/>
            <person name="Fujita T."/>
            <person name="Gramzow L."/>
            <person name="Gutensohn M."/>
            <person name="Harholt J."/>
            <person name="Hattori M."/>
            <person name="Heyl A."/>
            <person name="Hirai T."/>
            <person name="Hiwatashi Y."/>
            <person name="Ishikawa M."/>
            <person name="Iwata M."/>
            <person name="Karol K.G."/>
            <person name="Koehler B."/>
            <person name="Kolukisaoglu U."/>
            <person name="Kubo M."/>
            <person name="Kurata T."/>
            <person name="Lalonde S."/>
            <person name="Li K."/>
            <person name="Li Y."/>
            <person name="Litt A."/>
            <person name="Lyons E."/>
            <person name="Manning G."/>
            <person name="Maruyama T."/>
            <person name="Michael T.P."/>
            <person name="Mikami K."/>
            <person name="Miyazaki S."/>
            <person name="Morinaga S."/>
            <person name="Murata T."/>
            <person name="Mueller-Roeber B."/>
            <person name="Nelson D.R."/>
            <person name="Obara M."/>
            <person name="Oguri Y."/>
            <person name="Olmstead R.G."/>
            <person name="Onodera N."/>
            <person name="Petersen B.L."/>
            <person name="Pils B."/>
            <person name="Prigge M."/>
            <person name="Rensing S.A."/>
            <person name="Riano-Pachon D.M."/>
            <person name="Roberts A.W."/>
            <person name="Sato Y."/>
            <person name="Scheller H.V."/>
            <person name="Schulz B."/>
            <person name="Schulz C."/>
            <person name="Shakirov E.V."/>
            <person name="Shibagaki N."/>
            <person name="Shinohara N."/>
            <person name="Shippen D.E."/>
            <person name="Soerensen I."/>
            <person name="Sotooka R."/>
            <person name="Sugimoto N."/>
            <person name="Sugita M."/>
            <person name="Sumikawa N."/>
            <person name="Tanurdzic M."/>
            <person name="Theissen G."/>
            <person name="Ulvskov P."/>
            <person name="Wakazuki S."/>
            <person name="Weng J.K."/>
            <person name="Willats W.W."/>
            <person name="Wipf D."/>
            <person name="Wolf P.G."/>
            <person name="Yang L."/>
            <person name="Zimmer A.D."/>
            <person name="Zhu Q."/>
            <person name="Mitros T."/>
            <person name="Hellsten U."/>
            <person name="Loque D."/>
            <person name="Otillar R."/>
            <person name="Salamov A."/>
            <person name="Schmutz J."/>
            <person name="Shapiro H."/>
            <person name="Lindquist E."/>
            <person name="Lucas S."/>
            <person name="Rokhsar D."/>
            <person name="Grigoriev I.V."/>
        </authorList>
    </citation>
    <scope>NUCLEOTIDE SEQUENCE [LARGE SCALE GENOMIC DNA]</scope>
</reference>
<sequence>MHRAWAAEEVRLAPQLYNMDQLPGGWLQVKIEYLGEDWHLLHGHQQAQELWAEVLKMLDKAHRIPVTPSGDIGVHGDIRDVNVMVRVSYPSRQVEVKFIGFDWAAVEGVGRYPSFMNKVDIKWPAGVSGGVMLQKHDKELLGMSQAEQPKELLLPARGTSRASGSAVALGSWLPPPECHGLEHRSPATTKTWTELEQVQLEADERVAAIHASAGGNLHVFVVKLVPVRGMRKYPQKCPPNPGRPALYKMNLKDDGLKWTTISTAFMKPGQQYYATVDEDTIHAFGVNKTQVYSASEDKWVKIGRVAGLDTLGIITNVISNGADRVIGLYESRELRYYNAGQNSWAELYADLPKEFKHYGAKMTMVQGKVVVVQSGNLRYYNEEAKQWEEFEELPGVLDQEKSWIFRLQGMRYAPVVFATKRYCHGLFRGTIDWEHRTVTWKRQRIPENDECIYDFFMFKKGKIHHIKRGAIGSIDLSRERRLDNPRNFYLGGHHLAIDPMAASHQKLQSGYIDLPRRRIIVYSLLYADDLLLVAPDADTLASFCVKAGVQSQIGRLFYNAKVPPVALYACEVTAPGLPRYVLSGHEPQWKELQEWMEHLGLDLEDVLSNNWNNQYWTDQAMQHWFARKTTTATKYEIYLVIVIQMPCTSTLQAMCTAGISRCDRKQVEDVYHVLFGRDQVTLLSSKTLVLQRDGEDPRRI</sequence>
<dbReference type="Gramene" id="EFJ20565">
    <property type="protein sequence ID" value="EFJ20565"/>
    <property type="gene ID" value="SELMODRAFT_418303"/>
</dbReference>
<evidence type="ECO:0000313" key="2">
    <source>
        <dbReference type="Proteomes" id="UP000001514"/>
    </source>
</evidence>
<dbReference type="EMBL" id="GL377602">
    <property type="protein sequence ID" value="EFJ20565.1"/>
    <property type="molecule type" value="Genomic_DNA"/>
</dbReference>
<dbReference type="Proteomes" id="UP000001514">
    <property type="component" value="Unassembled WGS sequence"/>
</dbReference>
<proteinExistence type="predicted"/>
<protein>
    <submittedName>
        <fullName evidence="1">Uncharacterized protein</fullName>
    </submittedName>
</protein>
<name>D8S5A1_SELML</name>
<dbReference type="SUPFAM" id="SSF117281">
    <property type="entry name" value="Kelch motif"/>
    <property type="match status" value="1"/>
</dbReference>
<dbReference type="InterPro" id="IPR015915">
    <property type="entry name" value="Kelch-typ_b-propeller"/>
</dbReference>
<evidence type="ECO:0000313" key="1">
    <source>
        <dbReference type="EMBL" id="EFJ20565.1"/>
    </source>
</evidence>
<dbReference type="AlphaFoldDB" id="D8S5A1"/>
<organism evidence="2">
    <name type="scientific">Selaginella moellendorffii</name>
    <name type="common">Spikemoss</name>
    <dbReference type="NCBI Taxonomy" id="88036"/>
    <lineage>
        <taxon>Eukaryota</taxon>
        <taxon>Viridiplantae</taxon>
        <taxon>Streptophyta</taxon>
        <taxon>Embryophyta</taxon>
        <taxon>Tracheophyta</taxon>
        <taxon>Lycopodiopsida</taxon>
        <taxon>Selaginellales</taxon>
        <taxon>Selaginellaceae</taxon>
        <taxon>Selaginella</taxon>
    </lineage>
</organism>
<accession>D8S5A1</accession>
<keyword evidence="2" id="KW-1185">Reference proteome</keyword>
<dbReference type="HOGENOM" id="CLU_394018_0_0_1"/>
<dbReference type="KEGG" id="smo:SELMODRAFT_418303"/>